<reference evidence="10 11" key="1">
    <citation type="submission" date="2019-10" db="EMBL/GenBank/DDBJ databases">
        <title>Two novel species isolated from a subtropical stream in China.</title>
        <authorList>
            <person name="Lu H."/>
        </authorList>
    </citation>
    <scope>NUCLEOTIDE SEQUENCE [LARGE SCALE GENOMIC DNA]</scope>
    <source>
        <strain evidence="10 11">FT29W</strain>
    </source>
</reference>
<evidence type="ECO:0000256" key="4">
    <source>
        <dbReference type="ARBA" id="ARBA00022982"/>
    </source>
</evidence>
<comment type="similarity">
    <text evidence="7">Belongs to the high-potential iron-sulfur protein (HiPIP) family.</text>
</comment>
<dbReference type="GO" id="GO:0019646">
    <property type="term" value="P:aerobic electron transport chain"/>
    <property type="evidence" value="ECO:0007669"/>
    <property type="project" value="InterPro"/>
</dbReference>
<keyword evidence="8" id="KW-0732">Signal</keyword>
<name>A0A6A7N7L2_9BURK</name>
<keyword evidence="1 7" id="KW-0813">Transport</keyword>
<evidence type="ECO:0000313" key="11">
    <source>
        <dbReference type="Proteomes" id="UP000440498"/>
    </source>
</evidence>
<dbReference type="SUPFAM" id="SSF57652">
    <property type="entry name" value="HIPIP (high potential iron protein)"/>
    <property type="match status" value="1"/>
</dbReference>
<evidence type="ECO:0000259" key="9">
    <source>
        <dbReference type="PROSITE" id="PS51373"/>
    </source>
</evidence>
<accession>A0A6A7N7L2</accession>
<dbReference type="Pfam" id="PF01355">
    <property type="entry name" value="HIPIP"/>
    <property type="match status" value="1"/>
</dbReference>
<evidence type="ECO:0000256" key="5">
    <source>
        <dbReference type="ARBA" id="ARBA00023004"/>
    </source>
</evidence>
<dbReference type="InterPro" id="IPR006311">
    <property type="entry name" value="TAT_signal"/>
</dbReference>
<evidence type="ECO:0000256" key="3">
    <source>
        <dbReference type="ARBA" id="ARBA00022723"/>
    </source>
</evidence>
<proteinExistence type="inferred from homology"/>
<comment type="caution">
    <text evidence="10">The sequence shown here is derived from an EMBL/GenBank/DDBJ whole genome shotgun (WGS) entry which is preliminary data.</text>
</comment>
<gene>
    <name evidence="10" type="ORF">GEV02_22985</name>
</gene>
<dbReference type="Gene3D" id="4.10.490.10">
    <property type="entry name" value="High potential iron-sulphur protein"/>
    <property type="match status" value="1"/>
</dbReference>
<keyword evidence="2 7" id="KW-0004">4Fe-4S</keyword>
<evidence type="ECO:0000256" key="6">
    <source>
        <dbReference type="ARBA" id="ARBA00023014"/>
    </source>
</evidence>
<organism evidence="10 11">
    <name type="scientific">Rugamonas aquatica</name>
    <dbReference type="NCBI Taxonomy" id="2743357"/>
    <lineage>
        <taxon>Bacteria</taxon>
        <taxon>Pseudomonadati</taxon>
        <taxon>Pseudomonadota</taxon>
        <taxon>Betaproteobacteria</taxon>
        <taxon>Burkholderiales</taxon>
        <taxon>Oxalobacteraceae</taxon>
        <taxon>Telluria group</taxon>
        <taxon>Rugamonas</taxon>
    </lineage>
</organism>
<keyword evidence="11" id="KW-1185">Reference proteome</keyword>
<evidence type="ECO:0000256" key="8">
    <source>
        <dbReference type="SAM" id="SignalP"/>
    </source>
</evidence>
<dbReference type="Proteomes" id="UP000440498">
    <property type="component" value="Unassembled WGS sequence"/>
</dbReference>
<keyword evidence="3 7" id="KW-0479">Metal-binding</keyword>
<dbReference type="PROSITE" id="PS51373">
    <property type="entry name" value="HIPIP"/>
    <property type="match status" value="1"/>
</dbReference>
<feature type="domain" description="High potential iron-sulfur proteins family profile" evidence="9">
    <location>
        <begin position="26"/>
        <end position="99"/>
    </location>
</feature>
<dbReference type="PROSITE" id="PS51257">
    <property type="entry name" value="PROKAR_LIPOPROTEIN"/>
    <property type="match status" value="1"/>
</dbReference>
<evidence type="ECO:0000313" key="10">
    <source>
        <dbReference type="EMBL" id="MQA41009.1"/>
    </source>
</evidence>
<dbReference type="PROSITE" id="PS51318">
    <property type="entry name" value="TAT"/>
    <property type="match status" value="1"/>
</dbReference>
<protein>
    <recommendedName>
        <fullName evidence="7">High-potential iron-sulfur protein</fullName>
        <shortName evidence="7">HiPIP</shortName>
    </recommendedName>
</protein>
<keyword evidence="6 7" id="KW-0411">Iron-sulfur</keyword>
<sequence length="99" mass="10557">MTNRRIFILNGCAGLAAATLGCMAWAEDRVALKEDEALAKEFNYVIDAAKVDAHKFPDFKAGDRCSKCQIYEDGANDMGGCAIFPGKLVAAGGWCSSFG</sequence>
<dbReference type="GO" id="GO:0009055">
    <property type="term" value="F:electron transfer activity"/>
    <property type="evidence" value="ECO:0007669"/>
    <property type="project" value="InterPro"/>
</dbReference>
<dbReference type="GO" id="GO:0046872">
    <property type="term" value="F:metal ion binding"/>
    <property type="evidence" value="ECO:0007669"/>
    <property type="project" value="UniProtKB-KW"/>
</dbReference>
<comment type="subunit">
    <text evidence="7">Homodimer.</text>
</comment>
<dbReference type="AlphaFoldDB" id="A0A6A7N7L2"/>
<evidence type="ECO:0000256" key="1">
    <source>
        <dbReference type="ARBA" id="ARBA00022448"/>
    </source>
</evidence>
<dbReference type="EMBL" id="WHUG01000011">
    <property type="protein sequence ID" value="MQA41009.1"/>
    <property type="molecule type" value="Genomic_DNA"/>
</dbReference>
<dbReference type="InterPro" id="IPR000170">
    <property type="entry name" value="High_potential_FeS_prot"/>
</dbReference>
<evidence type="ECO:0000256" key="2">
    <source>
        <dbReference type="ARBA" id="ARBA00022485"/>
    </source>
</evidence>
<dbReference type="InterPro" id="IPR036369">
    <property type="entry name" value="HIPIP_sf"/>
</dbReference>
<feature type="signal peptide" evidence="8">
    <location>
        <begin position="1"/>
        <end position="26"/>
    </location>
</feature>
<dbReference type="GO" id="GO:0051539">
    <property type="term" value="F:4 iron, 4 sulfur cluster binding"/>
    <property type="evidence" value="ECO:0007669"/>
    <property type="project" value="UniProtKB-KW"/>
</dbReference>
<comment type="function">
    <text evidence="7">Specific class of high-redox-potential 4Fe-4S ferredoxins. Functions in anaerobic electron transport in most purple and in some other photosynthetic bacteria and in at least one genus (Paracoccus) of halophilic, denitrifying bacteria.</text>
</comment>
<dbReference type="RefSeq" id="WP_152840297.1">
    <property type="nucleotide sequence ID" value="NZ_WHUG01000011.1"/>
</dbReference>
<keyword evidence="4 7" id="KW-0249">Electron transport</keyword>
<keyword evidence="5 7" id="KW-0408">Iron</keyword>
<evidence type="ECO:0000256" key="7">
    <source>
        <dbReference type="RuleBase" id="RU000620"/>
    </source>
</evidence>
<feature type="chain" id="PRO_5025469774" description="High-potential iron-sulfur protein" evidence="8">
    <location>
        <begin position="27"/>
        <end position="99"/>
    </location>
</feature>